<dbReference type="InterPro" id="IPR044861">
    <property type="entry name" value="IPNS-like_FE2OG_OXY"/>
</dbReference>
<proteinExistence type="inferred from homology"/>
<sequence length="382" mass="41920">MPQRPSYYLLDSSNHISLFTMTAVSADIPLIDINASDQATVARQLVEGAEKHGFIYIRNLGKDIPVGQINRTFEISAKLFGASIEEKTTCTIQANNRGWSGMHSETLDPSNQKVCKTNTTRNYLMLTYICQRGDFKEAFNFGEFINGKADQPLPPTIQPDEDDLYTFRESCQALCMKLLGLLGQGLQIGEFFSKAHVTTPGGSATILRLLRYPAPDSTSHSTDDVRAGAHSDYGSITLLFRLKGQAGLEIQKQDNTWAPVPVNPPGTENDPSPPILINIGDLLSYWTNGLFRSTVHRVVFANEAGQTIAGEVNTGPRYSIAFFCHPAGSTQLEAVPSERVANFAPTGVVDNPHAVKSVMTADEHLQMRLRASYGILPDDKKK</sequence>
<organism evidence="5 6">
    <name type="scientific">[Torrubiella] hemipterigena</name>
    <dbReference type="NCBI Taxonomy" id="1531966"/>
    <lineage>
        <taxon>Eukaryota</taxon>
        <taxon>Fungi</taxon>
        <taxon>Dikarya</taxon>
        <taxon>Ascomycota</taxon>
        <taxon>Pezizomycotina</taxon>
        <taxon>Sordariomycetes</taxon>
        <taxon>Hypocreomycetidae</taxon>
        <taxon>Hypocreales</taxon>
        <taxon>Clavicipitaceae</taxon>
        <taxon>Clavicipitaceae incertae sedis</taxon>
        <taxon>'Torrubiella' clade</taxon>
    </lineage>
</organism>
<dbReference type="AlphaFoldDB" id="A0A0A1T449"/>
<dbReference type="STRING" id="1531966.A0A0A1T449"/>
<dbReference type="SUPFAM" id="SSF51197">
    <property type="entry name" value="Clavaminate synthase-like"/>
    <property type="match status" value="1"/>
</dbReference>
<dbReference type="InterPro" id="IPR005123">
    <property type="entry name" value="Oxoglu/Fe-dep_dioxygenase_dom"/>
</dbReference>
<protein>
    <recommendedName>
        <fullName evidence="4">Fe2OG dioxygenase domain-containing protein</fullName>
    </recommendedName>
</protein>
<evidence type="ECO:0000313" key="5">
    <source>
        <dbReference type="EMBL" id="CEJ80870.1"/>
    </source>
</evidence>
<dbReference type="GO" id="GO:0046872">
    <property type="term" value="F:metal ion binding"/>
    <property type="evidence" value="ECO:0007669"/>
    <property type="project" value="UniProtKB-KW"/>
</dbReference>
<dbReference type="Pfam" id="PF14226">
    <property type="entry name" value="DIOX_N"/>
    <property type="match status" value="1"/>
</dbReference>
<feature type="domain" description="Fe2OG dioxygenase" evidence="4">
    <location>
        <begin position="203"/>
        <end position="326"/>
    </location>
</feature>
<name>A0A0A1T449_9HYPO</name>
<keyword evidence="3" id="KW-0479">Metal-binding</keyword>
<dbReference type="OrthoDB" id="288590at2759"/>
<accession>A0A0A1T449</accession>
<dbReference type="PROSITE" id="PS51471">
    <property type="entry name" value="FE2OG_OXY"/>
    <property type="match status" value="1"/>
</dbReference>
<keyword evidence="3" id="KW-0560">Oxidoreductase</keyword>
<dbReference type="InterPro" id="IPR027443">
    <property type="entry name" value="IPNS-like_sf"/>
</dbReference>
<dbReference type="EMBL" id="CDHN01000001">
    <property type="protein sequence ID" value="CEJ80870.1"/>
    <property type="molecule type" value="Genomic_DNA"/>
</dbReference>
<dbReference type="GO" id="GO:0051213">
    <property type="term" value="F:dioxygenase activity"/>
    <property type="evidence" value="ECO:0007669"/>
    <property type="project" value="UniProtKB-KW"/>
</dbReference>
<evidence type="ECO:0000313" key="6">
    <source>
        <dbReference type="Proteomes" id="UP000039046"/>
    </source>
</evidence>
<dbReference type="Pfam" id="PF03171">
    <property type="entry name" value="2OG-FeII_Oxy"/>
    <property type="match status" value="1"/>
</dbReference>
<dbReference type="HOGENOM" id="CLU_010119_6_2_1"/>
<dbReference type="Proteomes" id="UP000039046">
    <property type="component" value="Unassembled WGS sequence"/>
</dbReference>
<dbReference type="InterPro" id="IPR050231">
    <property type="entry name" value="Iron_ascorbate_oxido_reductase"/>
</dbReference>
<dbReference type="InterPro" id="IPR026992">
    <property type="entry name" value="DIOX_N"/>
</dbReference>
<keyword evidence="6" id="KW-1185">Reference proteome</keyword>
<reference evidence="5 6" key="1">
    <citation type="journal article" date="2015" name="Genome Announc.">
        <title>Draft Genome Sequence and Gene Annotation of the Entomopathogenic Fungus Verticillium hemipterigenum.</title>
        <authorList>
            <person name="Horn F."/>
            <person name="Habel A."/>
            <person name="Scharf D.H."/>
            <person name="Dworschak J."/>
            <person name="Brakhage A.A."/>
            <person name="Guthke R."/>
            <person name="Hertweck C."/>
            <person name="Linde J."/>
        </authorList>
    </citation>
    <scope>NUCLEOTIDE SEQUENCE [LARGE SCALE GENOMIC DNA]</scope>
</reference>
<gene>
    <name evidence="5" type="ORF">VHEMI01030</name>
</gene>
<dbReference type="Gene3D" id="2.60.120.330">
    <property type="entry name" value="B-lactam Antibiotic, Isopenicillin N Synthase, Chain"/>
    <property type="match status" value="1"/>
</dbReference>
<keyword evidence="2" id="KW-0223">Dioxygenase</keyword>
<comment type="similarity">
    <text evidence="1 3">Belongs to the iron/ascorbate-dependent oxidoreductase family.</text>
</comment>
<keyword evidence="3" id="KW-0408">Iron</keyword>
<evidence type="ECO:0000259" key="4">
    <source>
        <dbReference type="PROSITE" id="PS51471"/>
    </source>
</evidence>
<evidence type="ECO:0000256" key="1">
    <source>
        <dbReference type="ARBA" id="ARBA00008056"/>
    </source>
</evidence>
<dbReference type="GO" id="GO:0044283">
    <property type="term" value="P:small molecule biosynthetic process"/>
    <property type="evidence" value="ECO:0007669"/>
    <property type="project" value="UniProtKB-ARBA"/>
</dbReference>
<evidence type="ECO:0000256" key="2">
    <source>
        <dbReference type="ARBA" id="ARBA00022964"/>
    </source>
</evidence>
<dbReference type="FunFam" id="2.60.120.330:FF:000051">
    <property type="entry name" value="Clavaminate synthase-like protein"/>
    <property type="match status" value="1"/>
</dbReference>
<evidence type="ECO:0000256" key="3">
    <source>
        <dbReference type="RuleBase" id="RU003682"/>
    </source>
</evidence>
<dbReference type="PANTHER" id="PTHR47990">
    <property type="entry name" value="2-OXOGLUTARATE (2OG) AND FE(II)-DEPENDENT OXYGENASE SUPERFAMILY PROTEIN-RELATED"/>
    <property type="match status" value="1"/>
</dbReference>